<organism evidence="5 6">
    <name type="scientific">Elliptochloris bilobata</name>
    <dbReference type="NCBI Taxonomy" id="381761"/>
    <lineage>
        <taxon>Eukaryota</taxon>
        <taxon>Viridiplantae</taxon>
        <taxon>Chlorophyta</taxon>
        <taxon>core chlorophytes</taxon>
        <taxon>Trebouxiophyceae</taxon>
        <taxon>Trebouxiophyceae incertae sedis</taxon>
        <taxon>Elliptochloris clade</taxon>
        <taxon>Elliptochloris</taxon>
    </lineage>
</organism>
<name>A0AAW1QL40_9CHLO</name>
<evidence type="ECO:0000313" key="6">
    <source>
        <dbReference type="Proteomes" id="UP001445335"/>
    </source>
</evidence>
<evidence type="ECO:0000256" key="1">
    <source>
        <dbReference type="ARBA" id="ARBA00022857"/>
    </source>
</evidence>
<gene>
    <name evidence="5" type="ORF">WJX81_002066</name>
</gene>
<evidence type="ECO:0000313" key="5">
    <source>
        <dbReference type="EMBL" id="KAK9822195.1"/>
    </source>
</evidence>
<dbReference type="CDD" id="cd05325">
    <property type="entry name" value="carb_red_sniffer_like_SDR_c"/>
    <property type="match status" value="1"/>
</dbReference>
<feature type="domain" description="Ketoreductase" evidence="4">
    <location>
        <begin position="3"/>
        <end position="187"/>
    </location>
</feature>
<dbReference type="PRINTS" id="PR00081">
    <property type="entry name" value="GDHRDH"/>
</dbReference>
<dbReference type="InterPro" id="IPR002347">
    <property type="entry name" value="SDR_fam"/>
</dbReference>
<proteinExistence type="inferred from homology"/>
<dbReference type="PRINTS" id="PR00080">
    <property type="entry name" value="SDRFAMILY"/>
</dbReference>
<dbReference type="InterPro" id="IPR051468">
    <property type="entry name" value="Fungal_SecMetab_SDRs"/>
</dbReference>
<dbReference type="PANTHER" id="PTHR43544">
    <property type="entry name" value="SHORT-CHAIN DEHYDROGENASE/REDUCTASE"/>
    <property type="match status" value="1"/>
</dbReference>
<dbReference type="GO" id="GO:0016491">
    <property type="term" value="F:oxidoreductase activity"/>
    <property type="evidence" value="ECO:0007669"/>
    <property type="project" value="UniProtKB-KW"/>
</dbReference>
<keyword evidence="2" id="KW-0560">Oxidoreductase</keyword>
<keyword evidence="6" id="KW-1185">Reference proteome</keyword>
<accession>A0AAW1QL40</accession>
<sequence length="252" mass="26358">MVQVAVVTGTSRGIGLEFTRQLLAREPRVRVVAAARRPAASQELAALQRQHGPAWLTLVALDLASQESIQAAAEEVACACPDGVDILINNAGVLGSHDLASETTSEDLEAVLRVNVIGTLALTRALLPLLRKGASKTVVNLSSGAGAISAAGGQGGWALRSLAYKSSKAALNMATVLLARELRPEGFIVVPVTPGWVATDLGNSTADLAGPLGPRPTLDAAASVRQMLTLLERLRPEDSGAFVNYDGRRLEW</sequence>
<dbReference type="SUPFAM" id="SSF51735">
    <property type="entry name" value="NAD(P)-binding Rossmann-fold domains"/>
    <property type="match status" value="1"/>
</dbReference>
<comment type="caution">
    <text evidence="5">The sequence shown here is derived from an EMBL/GenBank/DDBJ whole genome shotgun (WGS) entry which is preliminary data.</text>
</comment>
<dbReference type="EMBL" id="JALJOU010000090">
    <property type="protein sequence ID" value="KAK9822195.1"/>
    <property type="molecule type" value="Genomic_DNA"/>
</dbReference>
<dbReference type="GO" id="GO:0005737">
    <property type="term" value="C:cytoplasm"/>
    <property type="evidence" value="ECO:0007669"/>
    <property type="project" value="TreeGrafter"/>
</dbReference>
<dbReference type="InterPro" id="IPR057326">
    <property type="entry name" value="KR_dom"/>
</dbReference>
<evidence type="ECO:0000259" key="4">
    <source>
        <dbReference type="SMART" id="SM00822"/>
    </source>
</evidence>
<dbReference type="Proteomes" id="UP001445335">
    <property type="component" value="Unassembled WGS sequence"/>
</dbReference>
<dbReference type="Gene3D" id="3.40.50.720">
    <property type="entry name" value="NAD(P)-binding Rossmann-like Domain"/>
    <property type="match status" value="1"/>
</dbReference>
<evidence type="ECO:0000256" key="2">
    <source>
        <dbReference type="ARBA" id="ARBA00023002"/>
    </source>
</evidence>
<reference evidence="5 6" key="1">
    <citation type="journal article" date="2024" name="Nat. Commun.">
        <title>Phylogenomics reveals the evolutionary origins of lichenization in chlorophyte algae.</title>
        <authorList>
            <person name="Puginier C."/>
            <person name="Libourel C."/>
            <person name="Otte J."/>
            <person name="Skaloud P."/>
            <person name="Haon M."/>
            <person name="Grisel S."/>
            <person name="Petersen M."/>
            <person name="Berrin J.G."/>
            <person name="Delaux P.M."/>
            <person name="Dal Grande F."/>
            <person name="Keller J."/>
        </authorList>
    </citation>
    <scope>NUCLEOTIDE SEQUENCE [LARGE SCALE GENOMIC DNA]</scope>
    <source>
        <strain evidence="5 6">SAG 245.80</strain>
    </source>
</reference>
<dbReference type="SMART" id="SM00822">
    <property type="entry name" value="PKS_KR"/>
    <property type="match status" value="1"/>
</dbReference>
<protein>
    <recommendedName>
        <fullName evidence="4">Ketoreductase domain-containing protein</fullName>
    </recommendedName>
</protein>
<dbReference type="AlphaFoldDB" id="A0AAW1QL40"/>
<comment type="similarity">
    <text evidence="3">Belongs to the short-chain dehydrogenases/reductases (SDR) family.</text>
</comment>
<keyword evidence="1" id="KW-0521">NADP</keyword>
<evidence type="ECO:0000256" key="3">
    <source>
        <dbReference type="RuleBase" id="RU000363"/>
    </source>
</evidence>
<dbReference type="Pfam" id="PF00106">
    <property type="entry name" value="adh_short"/>
    <property type="match status" value="1"/>
</dbReference>
<dbReference type="InterPro" id="IPR036291">
    <property type="entry name" value="NAD(P)-bd_dom_sf"/>
</dbReference>
<dbReference type="PANTHER" id="PTHR43544:SF7">
    <property type="entry name" value="NADB-LER2"/>
    <property type="match status" value="1"/>
</dbReference>